<dbReference type="AlphaFoldDB" id="A0A9D6V2R5"/>
<evidence type="ECO:0000259" key="1">
    <source>
        <dbReference type="SMART" id="SM00849"/>
    </source>
</evidence>
<reference evidence="2" key="1">
    <citation type="submission" date="2020-07" db="EMBL/GenBank/DDBJ databases">
        <title>Huge and variable diversity of episymbiotic CPR bacteria and DPANN archaea in groundwater ecosystems.</title>
        <authorList>
            <person name="He C.Y."/>
            <person name="Keren R."/>
            <person name="Whittaker M."/>
            <person name="Farag I.F."/>
            <person name="Doudna J."/>
            <person name="Cate J.H.D."/>
            <person name="Banfield J.F."/>
        </authorList>
    </citation>
    <scope>NUCLEOTIDE SEQUENCE</scope>
    <source>
        <strain evidence="2">NC_groundwater_1664_Pr3_B-0.1um_52_9</strain>
    </source>
</reference>
<dbReference type="InterPro" id="IPR001279">
    <property type="entry name" value="Metallo-B-lactamas"/>
</dbReference>
<dbReference type="Gene3D" id="3.60.15.10">
    <property type="entry name" value="Ribonuclease Z/Hydroxyacylglutathione hydrolase-like"/>
    <property type="match status" value="1"/>
</dbReference>
<protein>
    <submittedName>
        <fullName evidence="2">MBL fold metallo-hydrolase</fullName>
    </submittedName>
</protein>
<dbReference type="EMBL" id="JACRDE010000338">
    <property type="protein sequence ID" value="MBI5250367.1"/>
    <property type="molecule type" value="Genomic_DNA"/>
</dbReference>
<dbReference type="GO" id="GO:0016740">
    <property type="term" value="F:transferase activity"/>
    <property type="evidence" value="ECO:0007669"/>
    <property type="project" value="TreeGrafter"/>
</dbReference>
<comment type="caution">
    <text evidence="2">The sequence shown here is derived from an EMBL/GenBank/DDBJ whole genome shotgun (WGS) entry which is preliminary data.</text>
</comment>
<dbReference type="Pfam" id="PF00753">
    <property type="entry name" value="Lactamase_B"/>
    <property type="match status" value="1"/>
</dbReference>
<dbReference type="SMART" id="SM00849">
    <property type="entry name" value="Lactamase_B"/>
    <property type="match status" value="1"/>
</dbReference>
<dbReference type="InterPro" id="IPR052926">
    <property type="entry name" value="Metallo-beta-lactamase_dom"/>
</dbReference>
<organism evidence="2 3">
    <name type="scientific">Desulfomonile tiedjei</name>
    <dbReference type="NCBI Taxonomy" id="2358"/>
    <lineage>
        <taxon>Bacteria</taxon>
        <taxon>Pseudomonadati</taxon>
        <taxon>Thermodesulfobacteriota</taxon>
        <taxon>Desulfomonilia</taxon>
        <taxon>Desulfomonilales</taxon>
        <taxon>Desulfomonilaceae</taxon>
        <taxon>Desulfomonile</taxon>
    </lineage>
</organism>
<accession>A0A9D6V2R5</accession>
<sequence length="314" mass="34589">MTIPLAEIDEARITIIIDNNIDFLIPSTGVVRRFEQPSDWYNRPLPRAEHGFSALISLKRNGNEGTVLLDTGASADGVQHNFEALEIDIARIQAIILSHGHFDHAMGLARIVDKIGNQNLKIVLHPDVYLQRKAVFPNGKEVPVSIPPEMSIRREDVEIVENTGPMTLLDGSLLVSGEIPRTTDFEKGFPIHYAKREDVWQHDPLIMDDQCIILRVKGKGLVIVTGCGHAGIINTIRYAQELTGVSQVYALIGGFHLTGGLFEKIIPATIAELEKISPRYIMPGHCTGWSAVHRISEALPDAFITSSVGTTLIL</sequence>
<dbReference type="PANTHER" id="PTHR13754">
    <property type="entry name" value="METALLO-BETA-LACTAMASE SUPERFAMILY PROTEIN"/>
    <property type="match status" value="1"/>
</dbReference>
<dbReference type="SUPFAM" id="SSF56281">
    <property type="entry name" value="Metallo-hydrolase/oxidoreductase"/>
    <property type="match status" value="1"/>
</dbReference>
<evidence type="ECO:0000313" key="3">
    <source>
        <dbReference type="Proteomes" id="UP000807825"/>
    </source>
</evidence>
<name>A0A9D6V2R5_9BACT</name>
<gene>
    <name evidence="2" type="ORF">HY912_12805</name>
</gene>
<evidence type="ECO:0000313" key="2">
    <source>
        <dbReference type="EMBL" id="MBI5250367.1"/>
    </source>
</evidence>
<dbReference type="CDD" id="cd07713">
    <property type="entry name" value="DHPS-like_MBL-fold"/>
    <property type="match status" value="1"/>
</dbReference>
<dbReference type="Proteomes" id="UP000807825">
    <property type="component" value="Unassembled WGS sequence"/>
</dbReference>
<dbReference type="PANTHER" id="PTHR13754:SF18">
    <property type="entry name" value="7,8-DIHYDROPTERIN-6-METHYL-4-(BETA-D-RIBOFURANOSYL)-AMINOBENZENE-5'-PHOSPHATE SYNTHASE"/>
    <property type="match status" value="1"/>
</dbReference>
<proteinExistence type="predicted"/>
<dbReference type="InterPro" id="IPR036866">
    <property type="entry name" value="RibonucZ/Hydroxyglut_hydro"/>
</dbReference>
<feature type="domain" description="Metallo-beta-lactamase" evidence="1">
    <location>
        <begin position="50"/>
        <end position="229"/>
    </location>
</feature>
<dbReference type="InterPro" id="IPR041712">
    <property type="entry name" value="DHPS-like_MBL-fold"/>
</dbReference>